<feature type="compositionally biased region" description="Pro residues" evidence="12">
    <location>
        <begin position="1270"/>
        <end position="1286"/>
    </location>
</feature>
<protein>
    <recommendedName>
        <fullName evidence="10">Zinc finger transcription factor Trps1</fullName>
    </recommendedName>
</protein>
<accession>A0A3P9HSR3</accession>
<feature type="domain" description="GATA-type" evidence="13">
    <location>
        <begin position="997"/>
        <end position="1055"/>
    </location>
</feature>
<feature type="region of interest" description="Disordered" evidence="12">
    <location>
        <begin position="1265"/>
        <end position="1299"/>
    </location>
</feature>
<dbReference type="SUPFAM" id="SSF57716">
    <property type="entry name" value="Glucocorticoid receptor-like (DNA-binding domain)"/>
    <property type="match status" value="1"/>
</dbReference>
<feature type="compositionally biased region" description="Basic and acidic residues" evidence="12">
    <location>
        <begin position="1078"/>
        <end position="1090"/>
    </location>
</feature>
<evidence type="ECO:0000259" key="13">
    <source>
        <dbReference type="PROSITE" id="PS50114"/>
    </source>
</evidence>
<evidence type="ECO:0000256" key="9">
    <source>
        <dbReference type="ARBA" id="ARBA00023242"/>
    </source>
</evidence>
<evidence type="ECO:0000256" key="2">
    <source>
        <dbReference type="ARBA" id="ARBA00022723"/>
    </source>
</evidence>
<keyword evidence="2" id="KW-0479">Metal-binding</keyword>
<feature type="compositionally biased region" description="Acidic residues" evidence="12">
    <location>
        <begin position="96"/>
        <end position="105"/>
    </location>
</feature>
<evidence type="ECO:0000256" key="6">
    <source>
        <dbReference type="ARBA" id="ARBA00023015"/>
    </source>
</evidence>
<reference key="1">
    <citation type="journal article" date="2007" name="Nature">
        <title>The medaka draft genome and insights into vertebrate genome evolution.</title>
        <authorList>
            <person name="Kasahara M."/>
            <person name="Naruse K."/>
            <person name="Sasaki S."/>
            <person name="Nakatani Y."/>
            <person name="Qu W."/>
            <person name="Ahsan B."/>
            <person name="Yamada T."/>
            <person name="Nagayasu Y."/>
            <person name="Doi K."/>
            <person name="Kasai Y."/>
            <person name="Jindo T."/>
            <person name="Kobayashi D."/>
            <person name="Shimada A."/>
            <person name="Toyoda A."/>
            <person name="Kuroki Y."/>
            <person name="Fujiyama A."/>
            <person name="Sasaki T."/>
            <person name="Shimizu A."/>
            <person name="Asakawa S."/>
            <person name="Shimizu N."/>
            <person name="Hashimoto S."/>
            <person name="Yang J."/>
            <person name="Lee Y."/>
            <person name="Matsushima K."/>
            <person name="Sugano S."/>
            <person name="Sakaizumi M."/>
            <person name="Narita T."/>
            <person name="Ohishi K."/>
            <person name="Haga S."/>
            <person name="Ohta F."/>
            <person name="Nomoto H."/>
            <person name="Nogata K."/>
            <person name="Morishita T."/>
            <person name="Endo T."/>
            <person name="Shin-I T."/>
            <person name="Takeda H."/>
            <person name="Morishita S."/>
            <person name="Kohara Y."/>
        </authorList>
    </citation>
    <scope>NUCLEOTIDE SEQUENCE [LARGE SCALE GENOMIC DNA]</scope>
    <source>
        <strain>Hd-rR</strain>
    </source>
</reference>
<dbReference type="PROSITE" id="PS00344">
    <property type="entry name" value="GATA_ZN_FINGER_1"/>
    <property type="match status" value="1"/>
</dbReference>
<dbReference type="PANTHER" id="PTHR47034">
    <property type="entry name" value="ZINC FINGER TRANSCRIPTION FACTOR TRPS1"/>
    <property type="match status" value="1"/>
</dbReference>
<feature type="compositionally biased region" description="Low complexity" evidence="12">
    <location>
        <begin position="1175"/>
        <end position="1184"/>
    </location>
</feature>
<feature type="compositionally biased region" description="Basic and acidic residues" evidence="12">
    <location>
        <begin position="156"/>
        <end position="165"/>
    </location>
</feature>
<evidence type="ECO:0000256" key="4">
    <source>
        <dbReference type="ARBA" id="ARBA00022771"/>
    </source>
</evidence>
<proteinExistence type="predicted"/>
<dbReference type="GO" id="GO:0003700">
    <property type="term" value="F:DNA-binding transcription factor activity"/>
    <property type="evidence" value="ECO:0007669"/>
    <property type="project" value="InterPro"/>
</dbReference>
<evidence type="ECO:0000313" key="14">
    <source>
        <dbReference type="Ensembl" id="ENSORLP00015010778.1"/>
    </source>
</evidence>
<reference evidence="14 15" key="2">
    <citation type="submission" date="2017-04" db="EMBL/GenBank/DDBJ databases">
        <title>CpG methylation of centromeres and impact of large insertions on vertebrate speciation.</title>
        <authorList>
            <person name="Ichikawa K."/>
            <person name="Yoshimura J."/>
            <person name="Morishita S."/>
        </authorList>
    </citation>
    <scope>NUCLEOTIDE SEQUENCE</scope>
    <source>
        <strain evidence="14 15">HSOK</strain>
    </source>
</reference>
<feature type="compositionally biased region" description="Low complexity" evidence="12">
    <location>
        <begin position="1100"/>
        <end position="1109"/>
    </location>
</feature>
<organism evidence="14 15">
    <name type="scientific">Oryzias latipes</name>
    <name type="common">Japanese rice fish</name>
    <name type="synonym">Japanese killifish</name>
    <dbReference type="NCBI Taxonomy" id="8090"/>
    <lineage>
        <taxon>Eukaryota</taxon>
        <taxon>Metazoa</taxon>
        <taxon>Chordata</taxon>
        <taxon>Craniata</taxon>
        <taxon>Vertebrata</taxon>
        <taxon>Euteleostomi</taxon>
        <taxon>Actinopterygii</taxon>
        <taxon>Neopterygii</taxon>
        <taxon>Teleostei</taxon>
        <taxon>Neoteleostei</taxon>
        <taxon>Acanthomorphata</taxon>
        <taxon>Ovalentaria</taxon>
        <taxon>Atherinomorphae</taxon>
        <taxon>Beloniformes</taxon>
        <taxon>Adrianichthyidae</taxon>
        <taxon>Oryziinae</taxon>
        <taxon>Oryzias</taxon>
    </lineage>
</organism>
<feature type="region of interest" description="Disordered" evidence="12">
    <location>
        <begin position="22"/>
        <end position="177"/>
    </location>
</feature>
<feature type="compositionally biased region" description="Polar residues" evidence="12">
    <location>
        <begin position="951"/>
        <end position="960"/>
    </location>
</feature>
<dbReference type="Gene3D" id="3.30.50.10">
    <property type="entry name" value="Erythroid Transcription Factor GATA-1, subunit A"/>
    <property type="match status" value="1"/>
</dbReference>
<dbReference type="GO" id="GO:0043565">
    <property type="term" value="F:sequence-specific DNA binding"/>
    <property type="evidence" value="ECO:0007669"/>
    <property type="project" value="InterPro"/>
</dbReference>
<feature type="compositionally biased region" description="Polar residues" evidence="12">
    <location>
        <begin position="1317"/>
        <end position="1326"/>
    </location>
</feature>
<feature type="compositionally biased region" description="Acidic residues" evidence="12">
    <location>
        <begin position="1352"/>
        <end position="1361"/>
    </location>
</feature>
<feature type="region of interest" description="Disordered" evidence="12">
    <location>
        <begin position="1314"/>
        <end position="1369"/>
    </location>
</feature>
<keyword evidence="6" id="KW-0805">Transcription regulation</keyword>
<dbReference type="InterPro" id="IPR013088">
    <property type="entry name" value="Znf_NHR/GATA"/>
</dbReference>
<keyword evidence="4 11" id="KW-0863">Zinc-finger</keyword>
<feature type="compositionally biased region" description="Low complexity" evidence="12">
    <location>
        <begin position="106"/>
        <end position="120"/>
    </location>
</feature>
<dbReference type="Ensembl" id="ENSORLT00015017464.1">
    <property type="protein sequence ID" value="ENSORLP00015010778.1"/>
    <property type="gene ID" value="ENSORLG00015011608.1"/>
</dbReference>
<keyword evidence="5" id="KW-0862">Zinc</keyword>
<name>A0A3P9HSR3_ORYLA</name>
<evidence type="ECO:0000256" key="5">
    <source>
        <dbReference type="ARBA" id="ARBA00022833"/>
    </source>
</evidence>
<feature type="region of interest" description="Disordered" evidence="12">
    <location>
        <begin position="602"/>
        <end position="621"/>
    </location>
</feature>
<keyword evidence="7" id="KW-0238">DNA-binding</keyword>
<evidence type="ECO:0000256" key="3">
    <source>
        <dbReference type="ARBA" id="ARBA00022737"/>
    </source>
</evidence>
<keyword evidence="3" id="KW-0677">Repeat</keyword>
<dbReference type="InterPro" id="IPR013087">
    <property type="entry name" value="Znf_C2H2_type"/>
</dbReference>
<dbReference type="PRINTS" id="PR00619">
    <property type="entry name" value="GATAZNFINGER"/>
</dbReference>
<keyword evidence="8" id="KW-0804">Transcription</keyword>
<dbReference type="PANTHER" id="PTHR47034:SF1">
    <property type="entry name" value="ZINC FINGER TRANSCRIPTION FACTOR TRPS1"/>
    <property type="match status" value="1"/>
</dbReference>
<dbReference type="InterPro" id="IPR000679">
    <property type="entry name" value="Znf_GATA"/>
</dbReference>
<feature type="compositionally biased region" description="Polar residues" evidence="12">
    <location>
        <begin position="1063"/>
        <end position="1077"/>
    </location>
</feature>
<dbReference type="GO" id="GO:0005634">
    <property type="term" value="C:nucleus"/>
    <property type="evidence" value="ECO:0007669"/>
    <property type="project" value="UniProtKB-SubCell"/>
</dbReference>
<feature type="region of interest" description="Disordered" evidence="12">
    <location>
        <begin position="937"/>
        <end position="994"/>
    </location>
</feature>
<feature type="compositionally biased region" description="Gly residues" evidence="12">
    <location>
        <begin position="961"/>
        <end position="983"/>
    </location>
</feature>
<dbReference type="InterPro" id="IPR028440">
    <property type="entry name" value="TRPS1"/>
</dbReference>
<evidence type="ECO:0000313" key="15">
    <source>
        <dbReference type="Proteomes" id="UP000265200"/>
    </source>
</evidence>
<feature type="region of interest" description="Disordered" evidence="12">
    <location>
        <begin position="454"/>
        <end position="478"/>
    </location>
</feature>
<feature type="compositionally biased region" description="Low complexity" evidence="12">
    <location>
        <begin position="604"/>
        <end position="620"/>
    </location>
</feature>
<dbReference type="CDD" id="cd00202">
    <property type="entry name" value="ZnF_GATA"/>
    <property type="match status" value="1"/>
</dbReference>
<dbReference type="PROSITE" id="PS00028">
    <property type="entry name" value="ZINC_FINGER_C2H2_1"/>
    <property type="match status" value="2"/>
</dbReference>
<dbReference type="GO" id="GO:0008270">
    <property type="term" value="F:zinc ion binding"/>
    <property type="evidence" value="ECO:0007669"/>
    <property type="project" value="UniProtKB-KW"/>
</dbReference>
<evidence type="ECO:0000256" key="7">
    <source>
        <dbReference type="ARBA" id="ARBA00023125"/>
    </source>
</evidence>
<feature type="compositionally biased region" description="Low complexity" evidence="12">
    <location>
        <begin position="1287"/>
        <end position="1298"/>
    </location>
</feature>
<evidence type="ECO:0000256" key="11">
    <source>
        <dbReference type="PROSITE-ProRule" id="PRU00094"/>
    </source>
</evidence>
<evidence type="ECO:0000256" key="1">
    <source>
        <dbReference type="ARBA" id="ARBA00004123"/>
    </source>
</evidence>
<feature type="region of interest" description="Disordered" evidence="12">
    <location>
        <begin position="1143"/>
        <end position="1185"/>
    </location>
</feature>
<dbReference type="Pfam" id="PF00320">
    <property type="entry name" value="GATA"/>
    <property type="match status" value="1"/>
</dbReference>
<dbReference type="SMART" id="SM00401">
    <property type="entry name" value="ZnF_GATA"/>
    <property type="match status" value="1"/>
</dbReference>
<dbReference type="SMART" id="SM00355">
    <property type="entry name" value="ZnF_C2H2"/>
    <property type="match status" value="8"/>
</dbReference>
<feature type="compositionally biased region" description="Basic and acidic residues" evidence="12">
    <location>
        <begin position="1327"/>
        <end position="1351"/>
    </location>
</feature>
<feature type="compositionally biased region" description="Polar residues" evidence="12">
    <location>
        <begin position="22"/>
        <end position="31"/>
    </location>
</feature>
<dbReference type="PROSITE" id="PS50114">
    <property type="entry name" value="GATA_ZN_FINGER_2"/>
    <property type="match status" value="1"/>
</dbReference>
<dbReference type="Proteomes" id="UP000265200">
    <property type="component" value="Chromosome 11"/>
</dbReference>
<reference evidence="14" key="3">
    <citation type="submission" date="2025-08" db="UniProtKB">
        <authorList>
            <consortium name="Ensembl"/>
        </authorList>
    </citation>
    <scope>IDENTIFICATION</scope>
    <source>
        <strain evidence="14">HSOK</strain>
    </source>
</reference>
<sequence length="1561" mass="170391">MTRQEIPLRFESCHHHCINELQKSQRNSTDGTKLEMVRKKNPPIRSVGGKEEEEEEGARQAGEEEEEGEEDRVGGEAKRTNLSSEPDASERIRGDEEQEEEEGDSECVSSSVSPSSVGDRNCNDERGGRRSVGGRAKQGEATVAERPEGLSESEDGERAAEERERGPKHRTKADPLFAPLLLSRQEGGEESTTDTLRLASSPSPKLQDFKCNVCGYGYYGNDPADLVKHFRKYHLGLHNRTRQDAALDTHILALHNMAPQHTSLDMQVGQGQRSQTKEPGKMRKDSQNPQHRTVVMNGTYDVQVTLGGMLIGIGRKTSDCQGNTKYFRCKYCNFTYMGSSSSELEQHFLSSHPNKVKTPPTTPMTAANNLATHDNQLKGRIQNSESVERVAVRADDDALAGYCIPGGACSDSLAWTGEDGRGATQAYYLCKSCSWSCEWSGGSAKLLEHYEQRHRGSPGGAVSPNNTISAGTERGGRRDGVEKDYVAFKSCKDQLPNPSSTSKGDPNCSDSDPVVTSYNCQLCDFRYSMAHNADVIVVAPLLLHYQHNHSIHRCCIQHCVYCPQGHCQPHKHLGEVSHPFACRKSTCPKCCSKFPQLTKQQDAVTSNPTTSTSPCVTPPNQRGDPSVISGPTFRLSDPAHPVVTQGVTHLCDQCAFATTDIDVLLQHYESCHTLINLKGVAPRVKAEEKAEGDKEEGKRRGRERQYSCAKCHFLTEVEEEIFRHYRRVHACCRCRHCDFTAPDSSALLDHFNSSHCHDSTPASGSLPTSLTPSLTLSTNGCSAPSTLAIKEESKGDLRLLYSLAPPEGGLAEGGREEACRAVKSERGDDKEREREKGWVLGEARGLGERGGEQAHGLLWVPKEQMGPEKGVERGAESRTPSLFHSSLSLSFVSPNHDASQKKRGVALPGMIYLGDTKSFLGDTKSYLGESQLSQIGARSGGNALSGGGAEKQSQIAPQQYTGGGGGSEGVSGGGGGPQEGKGGPTKEESQSLLRRRRGSGVFCANCLTTKTSLWRKNANGGYVCNACGLYQKLHSTPRPLNIIKQNNGEQIIRRRTRKRINADSLSSETPPSKQQRISSEERLNGEESERSCAPLKGQQPSPRSRSPRSTQAFLASQTLEIHRRMPPLLLPSHTPSAMAAEGNGGITEGGIPSKMDGGKGGGGSERGSPIEKYMRPSKPSSYSPPGSPIEKYQYPLFSLPLPLAISPDLTPESDWLRFWTKYKMAATASGIPGNISNLSSPSSLGNNPNYLGTMGTSVQHHQQSYTVPYCPSPYSPLPPPPPPPHYTSPNNTQTSSSTLLENEGPLDLAIKQRDASGANTNVSTNGQERRLQDSPLSEKETGNWKKEKEEDRTDEGEDPSVETEREVNDNLTRIQSSVCIAVDVATQDDLTNRCIHCGICFLDEVMYALHMSCHGDKGPYQCSFCQHMCVDRYDFTTHIQRGLHRYTDKMSQQRGHTQEGHSQNVTVMSEPECRDEAAEQKDAEITSKSEAVMVACQDNSVKDPGSDDNATGAEKVIIGEENAITNKESDSVVSDISNSQKVKEDLTAMDSTMVDGINEEN</sequence>
<reference evidence="14" key="4">
    <citation type="submission" date="2025-09" db="UniProtKB">
        <authorList>
            <consortium name="Ensembl"/>
        </authorList>
    </citation>
    <scope>IDENTIFICATION</scope>
    <source>
        <strain evidence="14">HSOK</strain>
    </source>
</reference>
<keyword evidence="9" id="KW-0539">Nucleus</keyword>
<dbReference type="FunFam" id="3.30.50.10:FF:000020">
    <property type="entry name" value="Zinc finger transcription factor Trps1"/>
    <property type="match status" value="1"/>
</dbReference>
<evidence type="ECO:0000256" key="10">
    <source>
        <dbReference type="ARBA" id="ARBA00073694"/>
    </source>
</evidence>
<feature type="region of interest" description="Disordered" evidence="12">
    <location>
        <begin position="1056"/>
        <end position="1110"/>
    </location>
</feature>
<evidence type="ECO:0000256" key="12">
    <source>
        <dbReference type="SAM" id="MobiDB-lite"/>
    </source>
</evidence>
<comment type="subcellular location">
    <subcellularLocation>
        <location evidence="1">Nucleus</location>
    </subcellularLocation>
</comment>
<evidence type="ECO:0000256" key="8">
    <source>
        <dbReference type="ARBA" id="ARBA00023163"/>
    </source>
</evidence>